<proteinExistence type="inferred from homology"/>
<keyword evidence="5" id="KW-1185">Reference proteome</keyword>
<evidence type="ECO:0000313" key="4">
    <source>
        <dbReference type="EMBL" id="RFU26493.1"/>
    </source>
</evidence>
<feature type="compositionally biased region" description="Polar residues" evidence="2">
    <location>
        <begin position="16"/>
        <end position="27"/>
    </location>
</feature>
<organism evidence="4 5">
    <name type="scientific">Scytalidium lignicola</name>
    <name type="common">Hyphomycete</name>
    <dbReference type="NCBI Taxonomy" id="5539"/>
    <lineage>
        <taxon>Eukaryota</taxon>
        <taxon>Fungi</taxon>
        <taxon>Dikarya</taxon>
        <taxon>Ascomycota</taxon>
        <taxon>Pezizomycotina</taxon>
        <taxon>Leotiomycetes</taxon>
        <taxon>Leotiomycetes incertae sedis</taxon>
        <taxon>Scytalidium</taxon>
    </lineage>
</organism>
<dbReference type="InterPro" id="IPR001200">
    <property type="entry name" value="Phosducin"/>
</dbReference>
<dbReference type="EMBL" id="NCSJ02000258">
    <property type="protein sequence ID" value="RFU26493.1"/>
    <property type="molecule type" value="Genomic_DNA"/>
</dbReference>
<dbReference type="STRING" id="5539.A0A3E2H0H7"/>
<dbReference type="OMA" id="GIIEMMP"/>
<protein>
    <submittedName>
        <fullName evidence="4">tRNA-guanine(34) transglycosylase</fullName>
        <ecNumber evidence="4">2.4.2.29</ecNumber>
    </submittedName>
</protein>
<sequence>MSAQTPAQEEFASILEKNNGSFGSSGSHPADRDDYRHDAEDSDNDDEDEEYRSAQIDAALNMPVYEKRSLRLPHRDFDSGRTTGVKGVIADARAYEEARRNKFARETGGDGRGNSRSAGANGNGNKRMSTFFKDKGEGSDSDDDDHIVLGDDDDEFLERWRQARRLEMEKEGNDIRNRRTSPSVRKYGRFDEVDALGYLDAIEKVGRATVVVVFVYDHECEVSQLIHDALTPLVAQNPLVHFVKVHYADIDFDNAGVPAILAYKNQGDLFANLTYIIDQIPEDVIFDTTAMENILKNRQIL</sequence>
<dbReference type="Proteomes" id="UP000258309">
    <property type="component" value="Unassembled WGS sequence"/>
</dbReference>
<dbReference type="InterPro" id="IPR051499">
    <property type="entry name" value="Phosducin-like_reg"/>
</dbReference>
<keyword evidence="4" id="KW-0808">Transferase</keyword>
<dbReference type="Gene3D" id="3.40.30.10">
    <property type="entry name" value="Glutaredoxin"/>
    <property type="match status" value="1"/>
</dbReference>
<dbReference type="AlphaFoldDB" id="A0A3E2H0H7"/>
<feature type="compositionally biased region" description="Low complexity" evidence="2">
    <location>
        <begin position="114"/>
        <end position="125"/>
    </location>
</feature>
<feature type="region of interest" description="Disordered" evidence="2">
    <location>
        <begin position="1"/>
        <end position="65"/>
    </location>
</feature>
<feature type="compositionally biased region" description="Acidic residues" evidence="2">
    <location>
        <begin position="40"/>
        <end position="50"/>
    </location>
</feature>
<evidence type="ECO:0000256" key="1">
    <source>
        <dbReference type="ARBA" id="ARBA00009686"/>
    </source>
</evidence>
<comment type="caution">
    <text evidence="4">The sequence shown here is derived from an EMBL/GenBank/DDBJ whole genome shotgun (WGS) entry which is preliminary data.</text>
</comment>
<evidence type="ECO:0000313" key="5">
    <source>
        <dbReference type="Proteomes" id="UP000258309"/>
    </source>
</evidence>
<comment type="similarity">
    <text evidence="1">Belongs to the phosducin family.</text>
</comment>
<dbReference type="CDD" id="cd02987">
    <property type="entry name" value="Phd_like_Phd"/>
    <property type="match status" value="1"/>
</dbReference>
<dbReference type="InterPro" id="IPR036249">
    <property type="entry name" value="Thioredoxin-like_sf"/>
</dbReference>
<feature type="compositionally biased region" description="Basic and acidic residues" evidence="2">
    <location>
        <begin position="29"/>
        <end position="39"/>
    </location>
</feature>
<feature type="compositionally biased region" description="Basic and acidic residues" evidence="2">
    <location>
        <begin position="100"/>
        <end position="109"/>
    </location>
</feature>
<dbReference type="OrthoDB" id="70588at2759"/>
<gene>
    <name evidence="4" type="ORF">B7463_g9827</name>
</gene>
<dbReference type="GO" id="GO:0016757">
    <property type="term" value="F:glycosyltransferase activity"/>
    <property type="evidence" value="ECO:0007669"/>
    <property type="project" value="UniProtKB-KW"/>
</dbReference>
<keyword evidence="4" id="KW-0328">Glycosyltransferase</keyword>
<reference evidence="4 5" key="1">
    <citation type="submission" date="2018-05" db="EMBL/GenBank/DDBJ databases">
        <title>Draft genome sequence of Scytalidium lignicola DSM 105466, a ubiquitous saprotrophic fungus.</title>
        <authorList>
            <person name="Buettner E."/>
            <person name="Gebauer A.M."/>
            <person name="Hofrichter M."/>
            <person name="Liers C."/>
            <person name="Kellner H."/>
        </authorList>
    </citation>
    <scope>NUCLEOTIDE SEQUENCE [LARGE SCALE GENOMIC DNA]</scope>
    <source>
        <strain evidence="4 5">DSM 105466</strain>
    </source>
</reference>
<dbReference type="PANTHER" id="PTHR46052">
    <property type="entry name" value="PHOSDUCIN-LIKE PROTEIN"/>
    <property type="match status" value="1"/>
</dbReference>
<feature type="non-terminal residue" evidence="4">
    <location>
        <position position="1"/>
    </location>
</feature>
<dbReference type="PANTHER" id="PTHR46052:SF1">
    <property type="entry name" value="PHOSDUCIN-LIKE PROTEIN"/>
    <property type="match status" value="1"/>
</dbReference>
<feature type="region of interest" description="Disordered" evidence="2">
    <location>
        <begin position="100"/>
        <end position="148"/>
    </location>
</feature>
<dbReference type="SUPFAM" id="SSF52833">
    <property type="entry name" value="Thioredoxin-like"/>
    <property type="match status" value="1"/>
</dbReference>
<name>A0A3E2H0H7_SCYLI</name>
<dbReference type="GO" id="GO:0008277">
    <property type="term" value="P:regulation of G protein-coupled receptor signaling pathway"/>
    <property type="evidence" value="ECO:0007669"/>
    <property type="project" value="InterPro"/>
</dbReference>
<feature type="compositionally biased region" description="Acidic residues" evidence="2">
    <location>
        <begin position="139"/>
        <end position="148"/>
    </location>
</feature>
<dbReference type="InterPro" id="IPR024253">
    <property type="entry name" value="Phosducin_thioredoxin-like_dom"/>
</dbReference>
<evidence type="ECO:0000259" key="3">
    <source>
        <dbReference type="Pfam" id="PF02114"/>
    </source>
</evidence>
<dbReference type="EC" id="2.4.2.29" evidence="4"/>
<feature type="non-terminal residue" evidence="4">
    <location>
        <position position="301"/>
    </location>
</feature>
<evidence type="ECO:0000256" key="2">
    <source>
        <dbReference type="SAM" id="MobiDB-lite"/>
    </source>
</evidence>
<feature type="domain" description="Phosducin" evidence="3">
    <location>
        <begin position="82"/>
        <end position="296"/>
    </location>
</feature>
<accession>A0A3E2H0H7</accession>
<dbReference type="Pfam" id="PF02114">
    <property type="entry name" value="Phosducin"/>
    <property type="match status" value="1"/>
</dbReference>